<accession>A0A450UD39</accession>
<gene>
    <name evidence="2" type="ORF">BECKLFY1418B_GA0070995_101931</name>
</gene>
<evidence type="ECO:0000256" key="1">
    <source>
        <dbReference type="SAM" id="MobiDB-lite"/>
    </source>
</evidence>
<name>A0A450UD39_9GAMM</name>
<proteinExistence type="predicted"/>
<dbReference type="AlphaFoldDB" id="A0A450UD39"/>
<protein>
    <submittedName>
        <fullName evidence="2">Uncharacterized protein</fullName>
    </submittedName>
</protein>
<reference evidence="2" key="1">
    <citation type="submission" date="2019-02" db="EMBL/GenBank/DDBJ databases">
        <authorList>
            <person name="Gruber-Vodicka R. H."/>
            <person name="Seah K. B. B."/>
        </authorList>
    </citation>
    <scope>NUCLEOTIDE SEQUENCE</scope>
    <source>
        <strain evidence="2">BECK_M7</strain>
    </source>
</reference>
<sequence length="81" mass="8829">MAGARRGSRLTGFGLMNSGPMNSGLMDFEPMGFGFGPPDRESAEKGDGFFGTVHAHHAEERSYRNPRPPPQGEYVSASRRD</sequence>
<evidence type="ECO:0000313" key="2">
    <source>
        <dbReference type="EMBL" id="VFJ90311.1"/>
    </source>
</evidence>
<organism evidence="2">
    <name type="scientific">Candidatus Kentrum sp. LFY</name>
    <dbReference type="NCBI Taxonomy" id="2126342"/>
    <lineage>
        <taxon>Bacteria</taxon>
        <taxon>Pseudomonadati</taxon>
        <taxon>Pseudomonadota</taxon>
        <taxon>Gammaproteobacteria</taxon>
        <taxon>Candidatus Kentrum</taxon>
    </lineage>
</organism>
<dbReference type="EMBL" id="CAADFF010000019">
    <property type="protein sequence ID" value="VFJ90311.1"/>
    <property type="molecule type" value="Genomic_DNA"/>
</dbReference>
<feature type="region of interest" description="Disordered" evidence="1">
    <location>
        <begin position="54"/>
        <end position="81"/>
    </location>
</feature>